<dbReference type="OMA" id="FECKCDR"/>
<dbReference type="EMBL" id="NCVQ01000001">
    <property type="protein sequence ID" value="PWZ58951.1"/>
    <property type="molecule type" value="Genomic_DNA"/>
</dbReference>
<evidence type="ECO:0000313" key="2">
    <source>
        <dbReference type="EMBL" id="PWZ58951.1"/>
    </source>
</evidence>
<dbReference type="Proteomes" id="UP000251960">
    <property type="component" value="Chromosome 1"/>
</dbReference>
<accession>A0A8J8YIY3</accession>
<feature type="domain" description="SET" evidence="1">
    <location>
        <begin position="169"/>
        <end position="367"/>
    </location>
</feature>
<protein>
    <submittedName>
        <fullName evidence="2">Histone-lysine N-methyltransferase SMYD3</fullName>
    </submittedName>
</protein>
<dbReference type="AlphaFoldDB" id="A0A8J8YIY3"/>
<evidence type="ECO:0000259" key="1">
    <source>
        <dbReference type="PROSITE" id="PS50280"/>
    </source>
</evidence>
<dbReference type="GO" id="GO:0032259">
    <property type="term" value="P:methylation"/>
    <property type="evidence" value="ECO:0007669"/>
    <property type="project" value="UniProtKB-KW"/>
</dbReference>
<dbReference type="PROSITE" id="PS50280">
    <property type="entry name" value="SET"/>
    <property type="match status" value="1"/>
</dbReference>
<name>A0A8J8YIY3_MAIZE</name>
<sequence length="544" mass="58929">MARIQDGGLDNDTLQHLRSRATQLLLKEDWREYVAVCSHIIDAAASVDDRRVLCSALAHRADARARLGDASAGLADCDAAIAVEPAHPGALLSKGALLRGLGRYAAAADCFRAAALASGGGGAAVAEARQLAEQCRRLEAQARSGAVDLSEWVLAGFSGKFPDLAEYVGCVEVRRSPHGGRGVFAVKNVEAGTTLIIAKAVAIGRGVIPDASGSDEKMFVWKDFVGKVLEAAEKCPKTAALIYTLSTGQERQDELAVPDMAMFRKETEDDSLSDGTTAGKTTRTQEAVQMDRILKVLDVTCLTEDAPAADVLGNNGVVNCGVGLWVLPSFINHSCHPNARRTHIGDHAIVHASRDIKAGEEITFPYFDVLVPVSKRREASRAWGFECKCDRCRFEAEDSILGHEILKLENYLLSGGDIGAVVMQLEEKMRKSMVKERQKAFLRASFWSAYSALYDSDKLMKKWGRRIPSEALVAESVADAVGGNECVLRATLRGSRDGNGCGNRLEVEDKVVRIGRATYGKLVKRHAMRDLFRLTLDAANKFNL</sequence>
<comment type="caution">
    <text evidence="2">The sequence shown here is derived from an EMBL/GenBank/DDBJ whole genome shotgun (WGS) entry which is preliminary data.</text>
</comment>
<dbReference type="OrthoDB" id="1028014at2759"/>
<dbReference type="SUPFAM" id="SSF48452">
    <property type="entry name" value="TPR-like"/>
    <property type="match status" value="1"/>
</dbReference>
<dbReference type="SMART" id="SM00317">
    <property type="entry name" value="SET"/>
    <property type="match status" value="1"/>
</dbReference>
<dbReference type="CDD" id="cd20071">
    <property type="entry name" value="SET_SMYD"/>
    <property type="match status" value="1"/>
</dbReference>
<dbReference type="InterPro" id="IPR053209">
    <property type="entry name" value="Gramillin-biosynth_MTr"/>
</dbReference>
<reference evidence="2" key="1">
    <citation type="journal article" date="2018" name="Nat. Genet.">
        <title>Extensive intraspecific gene order and gene structural variations between Mo17 and other maize genomes.</title>
        <authorList>
            <person name="Sun S."/>
            <person name="Zhou Y."/>
            <person name="Chen J."/>
            <person name="Shi J."/>
            <person name="Zhao H."/>
            <person name="Zhao H."/>
            <person name="Song W."/>
            <person name="Zhang M."/>
            <person name="Cui Y."/>
            <person name="Dong X."/>
            <person name="Liu H."/>
            <person name="Ma X."/>
            <person name="Jiao Y."/>
            <person name="Wang B."/>
            <person name="Wei X."/>
            <person name="Stein J.C."/>
            <person name="Glaubitz J.C."/>
            <person name="Lu F."/>
            <person name="Yu G."/>
            <person name="Liang C."/>
            <person name="Fengler K."/>
            <person name="Li B."/>
            <person name="Rafalski A."/>
            <person name="Schnable P.S."/>
            <person name="Ware D.H."/>
            <person name="Buckler E.S."/>
            <person name="Lai J."/>
        </authorList>
    </citation>
    <scope>NUCLEOTIDE SEQUENCE [LARGE SCALE GENOMIC DNA]</scope>
    <source>
        <tissue evidence="2">Seedling</tissue>
    </source>
</reference>
<gene>
    <name evidence="2" type="primary">Smyd3</name>
    <name evidence="2" type="ORF">Zm00014a_010396</name>
</gene>
<dbReference type="InterPro" id="IPR046341">
    <property type="entry name" value="SET_dom_sf"/>
</dbReference>
<organism evidence="2">
    <name type="scientific">Zea mays</name>
    <name type="common">Maize</name>
    <dbReference type="NCBI Taxonomy" id="4577"/>
    <lineage>
        <taxon>Eukaryota</taxon>
        <taxon>Viridiplantae</taxon>
        <taxon>Streptophyta</taxon>
        <taxon>Embryophyta</taxon>
        <taxon>Tracheophyta</taxon>
        <taxon>Spermatophyta</taxon>
        <taxon>Magnoliopsida</taxon>
        <taxon>Liliopsida</taxon>
        <taxon>Poales</taxon>
        <taxon>Poaceae</taxon>
        <taxon>PACMAD clade</taxon>
        <taxon>Panicoideae</taxon>
        <taxon>Andropogonodae</taxon>
        <taxon>Andropogoneae</taxon>
        <taxon>Tripsacinae</taxon>
        <taxon>Zea</taxon>
    </lineage>
</organism>
<dbReference type="KEGG" id="zma:100191692"/>
<keyword evidence="2" id="KW-0489">Methyltransferase</keyword>
<dbReference type="Pfam" id="PF00856">
    <property type="entry name" value="SET"/>
    <property type="match status" value="1"/>
</dbReference>
<dbReference type="PANTHER" id="PTHR47643">
    <property type="entry name" value="TPR DOMAIN PROTEIN (AFU_ORTHOLOGUE AFUA_5G12710)"/>
    <property type="match status" value="1"/>
</dbReference>
<dbReference type="Gene3D" id="2.170.270.10">
    <property type="entry name" value="SET domain"/>
    <property type="match status" value="1"/>
</dbReference>
<keyword evidence="2" id="KW-0808">Transferase</keyword>
<dbReference type="PANTHER" id="PTHR47643:SF2">
    <property type="entry name" value="TPR DOMAIN PROTEIN (AFU_ORTHOLOGUE AFUA_5G12710)"/>
    <property type="match status" value="1"/>
</dbReference>
<dbReference type="InterPro" id="IPR011990">
    <property type="entry name" value="TPR-like_helical_dom_sf"/>
</dbReference>
<dbReference type="InterPro" id="IPR001214">
    <property type="entry name" value="SET_dom"/>
</dbReference>
<dbReference type="SUPFAM" id="SSF82199">
    <property type="entry name" value="SET domain"/>
    <property type="match status" value="1"/>
</dbReference>
<dbReference type="GO" id="GO:0008168">
    <property type="term" value="F:methyltransferase activity"/>
    <property type="evidence" value="ECO:0007669"/>
    <property type="project" value="UniProtKB-KW"/>
</dbReference>
<dbReference type="SMR" id="A0A8J8YIY3"/>
<dbReference type="Gene3D" id="1.25.40.10">
    <property type="entry name" value="Tetratricopeptide repeat domain"/>
    <property type="match status" value="1"/>
</dbReference>
<dbReference type="HOGENOM" id="CLU_043087_0_0_1"/>
<proteinExistence type="predicted"/>